<dbReference type="PANTHER" id="PTHR33332">
    <property type="entry name" value="REVERSE TRANSCRIPTASE DOMAIN-CONTAINING PROTEIN"/>
    <property type="match status" value="1"/>
</dbReference>
<sequence length="126" mass="14298">MDGTKLEGSLNLLEGRKALQRDLDRWAETNSMRFKKTKCHVLHFSHSSSMQHYRLGAEWLESGPVEKDLGVLVDSWLNVSQCVHVVKKANGFLACIRDRVASGTREVIIPLYSALVVPCFECYVQF</sequence>
<evidence type="ECO:0000313" key="2">
    <source>
        <dbReference type="Proteomes" id="UP000269221"/>
    </source>
</evidence>
<evidence type="ECO:0008006" key="3">
    <source>
        <dbReference type="Google" id="ProtNLM"/>
    </source>
</evidence>
<accession>A0A3M0L4U4</accession>
<reference evidence="1 2" key="1">
    <citation type="submission" date="2018-07" db="EMBL/GenBank/DDBJ databases">
        <title>A high quality draft genome assembly of the barn swallow (H. rustica rustica).</title>
        <authorList>
            <person name="Formenti G."/>
            <person name="Chiara M."/>
            <person name="Poveda L."/>
            <person name="Francoijs K.-J."/>
            <person name="Bonisoli-Alquati A."/>
            <person name="Canova L."/>
            <person name="Gianfranceschi L."/>
            <person name="Horner D.S."/>
            <person name="Saino N."/>
        </authorList>
    </citation>
    <scope>NUCLEOTIDE SEQUENCE [LARGE SCALE GENOMIC DNA]</scope>
    <source>
        <strain evidence="1">Chelidonia</strain>
        <tissue evidence="1">Blood</tissue>
    </source>
</reference>
<evidence type="ECO:0000313" key="1">
    <source>
        <dbReference type="EMBL" id="RMC20395.1"/>
    </source>
</evidence>
<dbReference type="EMBL" id="QRBI01000093">
    <property type="protein sequence ID" value="RMC20395.1"/>
    <property type="molecule type" value="Genomic_DNA"/>
</dbReference>
<protein>
    <recommendedName>
        <fullName evidence="3">Reverse transcriptase domain-containing protein</fullName>
    </recommendedName>
</protein>
<organism evidence="1 2">
    <name type="scientific">Hirundo rustica rustica</name>
    <dbReference type="NCBI Taxonomy" id="333673"/>
    <lineage>
        <taxon>Eukaryota</taxon>
        <taxon>Metazoa</taxon>
        <taxon>Chordata</taxon>
        <taxon>Craniata</taxon>
        <taxon>Vertebrata</taxon>
        <taxon>Euteleostomi</taxon>
        <taxon>Archelosauria</taxon>
        <taxon>Archosauria</taxon>
        <taxon>Dinosauria</taxon>
        <taxon>Saurischia</taxon>
        <taxon>Theropoda</taxon>
        <taxon>Coelurosauria</taxon>
        <taxon>Aves</taxon>
        <taxon>Neognathae</taxon>
        <taxon>Neoaves</taxon>
        <taxon>Telluraves</taxon>
        <taxon>Australaves</taxon>
        <taxon>Passeriformes</taxon>
        <taxon>Sylvioidea</taxon>
        <taxon>Hirundinidae</taxon>
        <taxon>Hirundo</taxon>
    </lineage>
</organism>
<name>A0A3M0L4U4_HIRRU</name>
<dbReference type="Proteomes" id="UP000269221">
    <property type="component" value="Unassembled WGS sequence"/>
</dbReference>
<comment type="caution">
    <text evidence="1">The sequence shown here is derived from an EMBL/GenBank/DDBJ whole genome shotgun (WGS) entry which is preliminary data.</text>
</comment>
<keyword evidence="2" id="KW-1185">Reference proteome</keyword>
<proteinExistence type="predicted"/>
<dbReference type="OrthoDB" id="416454at2759"/>
<dbReference type="AlphaFoldDB" id="A0A3M0L4U4"/>
<dbReference type="STRING" id="333673.A0A3M0L4U4"/>
<gene>
    <name evidence="1" type="ORF">DUI87_01244</name>
</gene>